<dbReference type="EMBL" id="FOXC01000075">
    <property type="protein sequence ID" value="SFP80758.1"/>
    <property type="molecule type" value="Genomic_DNA"/>
</dbReference>
<reference evidence="4 7" key="1">
    <citation type="submission" date="2016-10" db="EMBL/GenBank/DDBJ databases">
        <authorList>
            <person name="de Groot N.N."/>
        </authorList>
    </citation>
    <scope>NUCLEOTIDE SEQUENCE [LARGE SCALE GENOMIC DNA]</scope>
    <source>
        <strain evidence="4 7">DSM 17073</strain>
    </source>
</reference>
<dbReference type="EMBL" id="FOXC01000094">
    <property type="protein sequence ID" value="SFP83346.1"/>
    <property type="molecule type" value="Genomic_DNA"/>
</dbReference>
<dbReference type="EMBL" id="FOXC01000055">
    <property type="protein sequence ID" value="SFP75693.1"/>
    <property type="molecule type" value="Genomic_DNA"/>
</dbReference>
<evidence type="ECO:0000313" key="2">
    <source>
        <dbReference type="EMBL" id="SFP77967.1"/>
    </source>
</evidence>
<dbReference type="AlphaFoldDB" id="A0A1I5TCQ1"/>
<organism evidence="4 7">
    <name type="scientific">Halolactibacillus halophilus</name>
    <dbReference type="NCBI Taxonomy" id="306540"/>
    <lineage>
        <taxon>Bacteria</taxon>
        <taxon>Bacillati</taxon>
        <taxon>Bacillota</taxon>
        <taxon>Bacilli</taxon>
        <taxon>Bacillales</taxon>
        <taxon>Bacillaceae</taxon>
        <taxon>Halolactibacillus</taxon>
    </lineage>
</organism>
<dbReference type="EMBL" id="FOXC01000062">
    <property type="protein sequence ID" value="SFP77967.1"/>
    <property type="molecule type" value="Genomic_DNA"/>
</dbReference>
<protein>
    <submittedName>
        <fullName evidence="4">Uncharacterized protein</fullName>
    </submittedName>
</protein>
<dbReference type="EMBL" id="FOXC01000068">
    <property type="protein sequence ID" value="SFP79378.1"/>
    <property type="molecule type" value="Genomic_DNA"/>
</dbReference>
<evidence type="ECO:0000313" key="7">
    <source>
        <dbReference type="Proteomes" id="UP000242243"/>
    </source>
</evidence>
<gene>
    <name evidence="1" type="ORF">SAMN05421839_1551</name>
    <name evidence="2" type="ORF">SAMN05421839_1627</name>
    <name evidence="3" type="ORF">SAMN05421839_1681</name>
    <name evidence="4" type="ORF">SAMN05421839_1753</name>
    <name evidence="5" type="ORF">SAMN05421839_1821</name>
    <name evidence="6" type="ORF">SAMN05421839_1942</name>
</gene>
<evidence type="ECO:0000313" key="5">
    <source>
        <dbReference type="EMBL" id="SFP81753.1"/>
    </source>
</evidence>
<accession>A0A1I5TCQ1</accession>
<proteinExistence type="predicted"/>
<name>A0A1I5TCQ1_9BACI</name>
<evidence type="ECO:0000313" key="1">
    <source>
        <dbReference type="EMBL" id="SFP75693.1"/>
    </source>
</evidence>
<evidence type="ECO:0000313" key="6">
    <source>
        <dbReference type="EMBL" id="SFP83346.1"/>
    </source>
</evidence>
<evidence type="ECO:0000313" key="3">
    <source>
        <dbReference type="EMBL" id="SFP79378.1"/>
    </source>
</evidence>
<dbReference type="Proteomes" id="UP000242243">
    <property type="component" value="Unassembled WGS sequence"/>
</dbReference>
<dbReference type="EMBL" id="FOXC01000082">
    <property type="protein sequence ID" value="SFP81753.1"/>
    <property type="molecule type" value="Genomic_DNA"/>
</dbReference>
<evidence type="ECO:0000313" key="4">
    <source>
        <dbReference type="EMBL" id="SFP80758.1"/>
    </source>
</evidence>
<sequence>LDYNQKFAMRCHRGFKKAKPEIIEMFEEQLAKQQSTPSLTV</sequence>
<feature type="non-terminal residue" evidence="4">
    <location>
        <position position="1"/>
    </location>
</feature>